<dbReference type="Pfam" id="PF14363">
    <property type="entry name" value="AAA_assoc"/>
    <property type="match status" value="1"/>
</dbReference>
<keyword evidence="5" id="KW-0067">ATP-binding</keyword>
<evidence type="ECO:0000256" key="5">
    <source>
        <dbReference type="RuleBase" id="RU003651"/>
    </source>
</evidence>
<evidence type="ECO:0000256" key="6">
    <source>
        <dbReference type="SAM" id="MobiDB-lite"/>
    </source>
</evidence>
<feature type="region of interest" description="Disordered" evidence="6">
    <location>
        <begin position="146"/>
        <end position="171"/>
    </location>
</feature>
<comment type="cofactor">
    <cofactor evidence="1">
        <name>Mg(2+)</name>
        <dbReference type="ChEBI" id="CHEBI:18420"/>
    </cofactor>
</comment>
<dbReference type="InterPro" id="IPR003960">
    <property type="entry name" value="ATPase_AAA_CS"/>
</dbReference>
<evidence type="ECO:0000256" key="1">
    <source>
        <dbReference type="ARBA" id="ARBA00001946"/>
    </source>
</evidence>
<dbReference type="GO" id="GO:0006950">
    <property type="term" value="P:response to stress"/>
    <property type="evidence" value="ECO:0007669"/>
    <property type="project" value="UniProtKB-ARBA"/>
</dbReference>
<dbReference type="InterPro" id="IPR050747">
    <property type="entry name" value="Mitochondrial_chaperone_BCS1"/>
</dbReference>
<keyword evidence="5" id="KW-0547">Nucleotide-binding</keyword>
<accession>A0A8T0GBG9</accession>
<dbReference type="Pfam" id="PF00004">
    <property type="entry name" value="AAA"/>
    <property type="match status" value="1"/>
</dbReference>
<gene>
    <name evidence="8" type="ORF">KC19_11G051000</name>
</gene>
<dbReference type="PANTHER" id="PTHR23070">
    <property type="entry name" value="BCS1 AAA-TYPE ATPASE"/>
    <property type="match status" value="1"/>
</dbReference>
<dbReference type="SMART" id="SM00382">
    <property type="entry name" value="AAA"/>
    <property type="match status" value="1"/>
</dbReference>
<keyword evidence="9" id="KW-1185">Reference proteome</keyword>
<dbReference type="GO" id="GO:0005524">
    <property type="term" value="F:ATP binding"/>
    <property type="evidence" value="ECO:0007669"/>
    <property type="project" value="UniProtKB-KW"/>
</dbReference>
<proteinExistence type="inferred from homology"/>
<dbReference type="PROSITE" id="PS00674">
    <property type="entry name" value="AAA"/>
    <property type="match status" value="1"/>
</dbReference>
<dbReference type="InterPro" id="IPR025753">
    <property type="entry name" value="AAA_N_dom"/>
</dbReference>
<evidence type="ECO:0000256" key="3">
    <source>
        <dbReference type="ARBA" id="ARBA00022842"/>
    </source>
</evidence>
<feature type="compositionally biased region" description="Basic and acidic residues" evidence="6">
    <location>
        <begin position="157"/>
        <end position="171"/>
    </location>
</feature>
<dbReference type="EMBL" id="CM026432">
    <property type="protein sequence ID" value="KAG0556400.1"/>
    <property type="molecule type" value="Genomic_DNA"/>
</dbReference>
<evidence type="ECO:0000256" key="4">
    <source>
        <dbReference type="ARBA" id="ARBA00049360"/>
    </source>
</evidence>
<dbReference type="EMBL" id="CM026432">
    <property type="protein sequence ID" value="KAG0556399.1"/>
    <property type="molecule type" value="Genomic_DNA"/>
</dbReference>
<dbReference type="SUPFAM" id="SSF52540">
    <property type="entry name" value="P-loop containing nucleoside triphosphate hydrolases"/>
    <property type="match status" value="1"/>
</dbReference>
<dbReference type="Gene3D" id="6.10.280.40">
    <property type="match status" value="1"/>
</dbReference>
<reference evidence="8 9" key="1">
    <citation type="submission" date="2020-06" db="EMBL/GenBank/DDBJ databases">
        <title>WGS assembly of Ceratodon purpureus strain R40.</title>
        <authorList>
            <person name="Carey S.B."/>
            <person name="Jenkins J."/>
            <person name="Shu S."/>
            <person name="Lovell J.T."/>
            <person name="Sreedasyam A."/>
            <person name="Maumus F."/>
            <person name="Tiley G.P."/>
            <person name="Fernandez-Pozo N."/>
            <person name="Barry K."/>
            <person name="Chen C."/>
            <person name="Wang M."/>
            <person name="Lipzen A."/>
            <person name="Daum C."/>
            <person name="Saski C.A."/>
            <person name="Payton A.C."/>
            <person name="Mcbreen J.C."/>
            <person name="Conrad R.E."/>
            <person name="Kollar L.M."/>
            <person name="Olsson S."/>
            <person name="Huttunen S."/>
            <person name="Landis J.B."/>
            <person name="Wickett N.J."/>
            <person name="Johnson M.G."/>
            <person name="Rensing S.A."/>
            <person name="Grimwood J."/>
            <person name="Schmutz J."/>
            <person name="Mcdaniel S.F."/>
        </authorList>
    </citation>
    <scope>NUCLEOTIDE SEQUENCE [LARGE SCALE GENOMIC DNA]</scope>
    <source>
        <strain evidence="8 9">R40</strain>
    </source>
</reference>
<feature type="domain" description="AAA+ ATPase" evidence="7">
    <location>
        <begin position="267"/>
        <end position="416"/>
    </location>
</feature>
<comment type="catalytic activity">
    <reaction evidence="4">
        <text>ATP + H2O = ADP + phosphate + H(+)</text>
        <dbReference type="Rhea" id="RHEA:13065"/>
        <dbReference type="ChEBI" id="CHEBI:15377"/>
        <dbReference type="ChEBI" id="CHEBI:15378"/>
        <dbReference type="ChEBI" id="CHEBI:30616"/>
        <dbReference type="ChEBI" id="CHEBI:43474"/>
        <dbReference type="ChEBI" id="CHEBI:456216"/>
    </reaction>
</comment>
<evidence type="ECO:0000259" key="7">
    <source>
        <dbReference type="SMART" id="SM00382"/>
    </source>
</evidence>
<evidence type="ECO:0000313" key="8">
    <source>
        <dbReference type="EMBL" id="KAG0556400.1"/>
    </source>
</evidence>
<dbReference type="GO" id="GO:0016887">
    <property type="term" value="F:ATP hydrolysis activity"/>
    <property type="evidence" value="ECO:0007669"/>
    <property type="project" value="InterPro"/>
</dbReference>
<comment type="caution">
    <text evidence="8">The sequence shown here is derived from an EMBL/GenBank/DDBJ whole genome shotgun (WGS) entry which is preliminary data.</text>
</comment>
<dbReference type="InterPro" id="IPR003593">
    <property type="entry name" value="AAA+_ATPase"/>
</dbReference>
<dbReference type="Gene3D" id="3.40.50.300">
    <property type="entry name" value="P-loop containing nucleotide triphosphate hydrolases"/>
    <property type="match status" value="1"/>
</dbReference>
<protein>
    <recommendedName>
        <fullName evidence="7">AAA+ ATPase domain-containing protein</fullName>
    </recommendedName>
</protein>
<sequence length="495" mass="57067">MAFEMFTSRGKMGLAGGQRPSAMALQDSSNYLLSWVGYILLARTLIPPEIQWVLKKIWALIMRPYTCFFCIFHVYERNVESGRVNDLFKLVELYLDISGLCKEADQVVLATKHKKEKNILYKLTGRQKVEDNYKGVKVWWSLSKVSNDDDSPQTREPIGRRGKETKEGKGRDKAAEFVLKMHKKDKQFVMTEYLDHVIAEANEFKRQQKELKLFANQHTRWSKSYTFKHPSTFETLAMDPELKAAVKADLDNFRKSEEYFRRVGRAWKRGYLLYGPPGTGKSSMIAAMANYLKYDVYDLELTQVYSNDGLKKLFRDTCSRSIVVIEDIDCSLNLAGKRKNTPPPPQDIRELRRGRRSLISQENVTLSGLLNSVDGIWSCTTEERIIIFTTNHVEKLDPALIRPGRMDMRIHMSYCSFHSFKELVRSYLSIDWHPDFDEIRRLMEEEHALITPAQVTERLFEGVHGDPTACMRAVIDALRGSLNPNPNFCADDSGN</sequence>
<comment type="similarity">
    <text evidence="2">Belongs to the AAA ATPase family. BCS1 subfamily.</text>
</comment>
<dbReference type="InterPro" id="IPR058017">
    <property type="entry name" value="At3g28540-like_C"/>
</dbReference>
<keyword evidence="3" id="KW-0460">Magnesium</keyword>
<dbReference type="CDD" id="cd19510">
    <property type="entry name" value="RecA-like_BCS1"/>
    <property type="match status" value="1"/>
</dbReference>
<dbReference type="Pfam" id="PF25568">
    <property type="entry name" value="AAA_lid_At3g28540"/>
    <property type="match status" value="1"/>
</dbReference>
<dbReference type="InterPro" id="IPR027417">
    <property type="entry name" value="P-loop_NTPase"/>
</dbReference>
<dbReference type="AlphaFoldDB" id="A0A8T0GBG9"/>
<name>A0A8T0GBG9_CERPU</name>
<evidence type="ECO:0000313" key="9">
    <source>
        <dbReference type="Proteomes" id="UP000822688"/>
    </source>
</evidence>
<dbReference type="Proteomes" id="UP000822688">
    <property type="component" value="Chromosome 11"/>
</dbReference>
<dbReference type="OrthoDB" id="10251412at2759"/>
<evidence type="ECO:0000256" key="2">
    <source>
        <dbReference type="ARBA" id="ARBA00007448"/>
    </source>
</evidence>
<dbReference type="InterPro" id="IPR003959">
    <property type="entry name" value="ATPase_AAA_core"/>
</dbReference>
<organism evidence="8 9">
    <name type="scientific">Ceratodon purpureus</name>
    <name type="common">Fire moss</name>
    <name type="synonym">Dicranum purpureum</name>
    <dbReference type="NCBI Taxonomy" id="3225"/>
    <lineage>
        <taxon>Eukaryota</taxon>
        <taxon>Viridiplantae</taxon>
        <taxon>Streptophyta</taxon>
        <taxon>Embryophyta</taxon>
        <taxon>Bryophyta</taxon>
        <taxon>Bryophytina</taxon>
        <taxon>Bryopsida</taxon>
        <taxon>Dicranidae</taxon>
        <taxon>Pseudoditrichales</taxon>
        <taxon>Ditrichaceae</taxon>
        <taxon>Ceratodon</taxon>
    </lineage>
</organism>